<feature type="transmembrane region" description="Helical" evidence="6">
    <location>
        <begin position="14"/>
        <end position="39"/>
    </location>
</feature>
<dbReference type="GO" id="GO:0035673">
    <property type="term" value="F:oligopeptide transmembrane transporter activity"/>
    <property type="evidence" value="ECO:0007669"/>
    <property type="project" value="InterPro"/>
</dbReference>
<evidence type="ECO:0000256" key="4">
    <source>
        <dbReference type="ARBA" id="ARBA00022989"/>
    </source>
</evidence>
<dbReference type="Pfam" id="PF03169">
    <property type="entry name" value="OPT"/>
    <property type="match status" value="1"/>
</dbReference>
<evidence type="ECO:0000256" key="3">
    <source>
        <dbReference type="ARBA" id="ARBA00022692"/>
    </source>
</evidence>
<reference evidence="7 8" key="1">
    <citation type="submission" date="2016-09" db="EMBL/GenBank/DDBJ databases">
        <title>Draft genome sequence of the soil isolate, Lysinibacillus fusiformis M5, a potential hypoxanthine producer.</title>
        <authorList>
            <person name="Gallegos-Monterrosa R."/>
            <person name="Maroti G."/>
            <person name="Balint B."/>
            <person name="Kovacs A.T."/>
        </authorList>
    </citation>
    <scope>NUCLEOTIDE SEQUENCE [LARGE SCALE GENOMIC DNA]</scope>
    <source>
        <strain evidence="7 8">M5</strain>
    </source>
</reference>
<dbReference type="RefSeq" id="WP_069480852.1">
    <property type="nucleotide sequence ID" value="NZ_KV766182.1"/>
</dbReference>
<comment type="caution">
    <text evidence="7">The sequence shown here is derived from an EMBL/GenBank/DDBJ whole genome shotgun (WGS) entry which is preliminary data.</text>
</comment>
<keyword evidence="4 6" id="KW-1133">Transmembrane helix</keyword>
<feature type="transmembrane region" description="Helical" evidence="6">
    <location>
        <begin position="261"/>
        <end position="283"/>
    </location>
</feature>
<gene>
    <name evidence="7" type="ORF">BG258_07780</name>
</gene>
<comment type="subcellular location">
    <subcellularLocation>
        <location evidence="1">Membrane</location>
        <topology evidence="1">Multi-pass membrane protein</topology>
    </subcellularLocation>
</comment>
<dbReference type="InterPro" id="IPR004813">
    <property type="entry name" value="OPT"/>
</dbReference>
<feature type="transmembrane region" description="Helical" evidence="6">
    <location>
        <begin position="499"/>
        <end position="520"/>
    </location>
</feature>
<keyword evidence="5 6" id="KW-0472">Membrane</keyword>
<name>A0A1E4R602_9BACI</name>
<accession>A0A1E4R602</accession>
<evidence type="ECO:0000256" key="5">
    <source>
        <dbReference type="ARBA" id="ARBA00023136"/>
    </source>
</evidence>
<dbReference type="AlphaFoldDB" id="A0A1E4R602"/>
<protein>
    <recommendedName>
        <fullName evidence="9">OPT family oligopeptide transporter</fullName>
    </recommendedName>
</protein>
<proteinExistence type="predicted"/>
<keyword evidence="2" id="KW-0813">Transport</keyword>
<feature type="transmembrane region" description="Helical" evidence="6">
    <location>
        <begin position="221"/>
        <end position="240"/>
    </location>
</feature>
<feature type="transmembrane region" description="Helical" evidence="6">
    <location>
        <begin position="317"/>
        <end position="336"/>
    </location>
</feature>
<keyword evidence="3 6" id="KW-0812">Transmembrane</keyword>
<dbReference type="Proteomes" id="UP000094784">
    <property type="component" value="Unassembled WGS sequence"/>
</dbReference>
<feature type="transmembrane region" description="Helical" evidence="6">
    <location>
        <begin position="180"/>
        <end position="201"/>
    </location>
</feature>
<evidence type="ECO:0000256" key="1">
    <source>
        <dbReference type="ARBA" id="ARBA00004141"/>
    </source>
</evidence>
<feature type="transmembrane region" description="Helical" evidence="6">
    <location>
        <begin position="388"/>
        <end position="406"/>
    </location>
</feature>
<evidence type="ECO:0000313" key="8">
    <source>
        <dbReference type="Proteomes" id="UP000094784"/>
    </source>
</evidence>
<organism evidence="7 8">
    <name type="scientific">Lysinibacillus fusiformis</name>
    <dbReference type="NCBI Taxonomy" id="28031"/>
    <lineage>
        <taxon>Bacteria</taxon>
        <taxon>Bacillati</taxon>
        <taxon>Bacillota</taxon>
        <taxon>Bacilli</taxon>
        <taxon>Bacillales</taxon>
        <taxon>Bacillaceae</taxon>
        <taxon>Lysinibacillus</taxon>
    </lineage>
</organism>
<sequence>MNNKVLHPRALEPVTLLMIVLTSVVGAIIGIQLITTLGISANTSIVGAIFAMILGRIPIGKLIAFKSVHRQNIIQTAISSATFSAASSLMLPIGIPYVLGYENLVLPLFIGVILAMFVDALLLYKFFDTKIFPAAGTWPPGIATAEAIKAGDKGGKNAKVLVGGVLIGIVGSVLKIPMSAFGVAFIGNIWALTMFGIGLLLRGYSVQLFNIDLNAYYIPHGIMIGAGIVALFQVAFTLLGKRAAKKSEELSYSKDTKEIRRGFGVGFIAYLAIALLIAVLGGIITHMSFGMLIGFILFATIAAFVHELIVGIAAMHAGWFPAFAVAFITLIVGILIGFPAPALALLAGYSAATGVAFADMGYDLKTGFILRGNGSDPALEKEGRKQQMIAGMLAFSISAIVVLLSYKSYFAQDLVAPVNHVYAATIQSGVTGDVAKQLMIWAIPGALIQLIGGSKRQMGILFATGLLLINPIAGWAVLAGILLRVIFTYVTKGKRESEMTVFAAGVIAGDALYSFFSSILKIGK</sequence>
<dbReference type="OrthoDB" id="3652263at2"/>
<feature type="transmembrane region" description="Helical" evidence="6">
    <location>
        <begin position="289"/>
        <end position="310"/>
    </location>
</feature>
<evidence type="ECO:0008006" key="9">
    <source>
        <dbReference type="Google" id="ProtNLM"/>
    </source>
</evidence>
<evidence type="ECO:0000256" key="6">
    <source>
        <dbReference type="SAM" id="Phobius"/>
    </source>
</evidence>
<evidence type="ECO:0000256" key="2">
    <source>
        <dbReference type="ARBA" id="ARBA00022448"/>
    </source>
</evidence>
<feature type="transmembrane region" description="Helical" evidence="6">
    <location>
        <begin position="460"/>
        <end position="487"/>
    </location>
</feature>
<feature type="transmembrane region" description="Helical" evidence="6">
    <location>
        <begin position="104"/>
        <end position="124"/>
    </location>
</feature>
<feature type="transmembrane region" description="Helical" evidence="6">
    <location>
        <begin position="45"/>
        <end position="65"/>
    </location>
</feature>
<dbReference type="GO" id="GO:0016020">
    <property type="term" value="C:membrane"/>
    <property type="evidence" value="ECO:0007669"/>
    <property type="project" value="UniProtKB-SubCell"/>
</dbReference>
<dbReference type="EMBL" id="MECQ01000001">
    <property type="protein sequence ID" value="ODV55808.1"/>
    <property type="molecule type" value="Genomic_DNA"/>
</dbReference>
<evidence type="ECO:0000313" key="7">
    <source>
        <dbReference type="EMBL" id="ODV55808.1"/>
    </source>
</evidence>
<feature type="transmembrane region" description="Helical" evidence="6">
    <location>
        <begin position="77"/>
        <end position="98"/>
    </location>
</feature>